<organism evidence="1 2">
    <name type="scientific">Arctium lappa</name>
    <name type="common">Greater burdock</name>
    <name type="synonym">Lappa major</name>
    <dbReference type="NCBI Taxonomy" id="4217"/>
    <lineage>
        <taxon>Eukaryota</taxon>
        <taxon>Viridiplantae</taxon>
        <taxon>Streptophyta</taxon>
        <taxon>Embryophyta</taxon>
        <taxon>Tracheophyta</taxon>
        <taxon>Spermatophyta</taxon>
        <taxon>Magnoliopsida</taxon>
        <taxon>eudicotyledons</taxon>
        <taxon>Gunneridae</taxon>
        <taxon>Pentapetalae</taxon>
        <taxon>asterids</taxon>
        <taxon>campanulids</taxon>
        <taxon>Asterales</taxon>
        <taxon>Asteraceae</taxon>
        <taxon>Carduoideae</taxon>
        <taxon>Cardueae</taxon>
        <taxon>Arctiinae</taxon>
        <taxon>Arctium</taxon>
    </lineage>
</organism>
<keyword evidence="2" id="KW-1185">Reference proteome</keyword>
<accession>A0ACB9EJ23</accession>
<protein>
    <submittedName>
        <fullName evidence="1">Uncharacterized protein</fullName>
    </submittedName>
</protein>
<name>A0ACB9EJ23_ARCLA</name>
<evidence type="ECO:0000313" key="2">
    <source>
        <dbReference type="Proteomes" id="UP001055879"/>
    </source>
</evidence>
<sequence>MATQRDSSSSVPPPLCSGFFMPHISVTSPLSFVSLIITSTPLQPSPPLSSTLNASMPSSTLLASNVASPTVLPLLFSTVGYSFPISHTTSGYEHLMWHPLSMTTTLPISLSPPPPPPPPPLYFNHYLTAPNTKAAQRIKSMVDRDDSPSHHAFVAVQSKGTSGSFNFMQQGTGKGRGKGQNYHGRGRGWGGCGQRYEGKQRTAPYSLYSAPTNASNRFQNGHQLPNSPSKSLSSSASIKVSSQPPAEVSNSQVDPFLQQPIASFAACLSSLLNPSCFVNSSQCSGVSSPVLAVPPVEDMPIDTK</sequence>
<reference evidence="2" key="1">
    <citation type="journal article" date="2022" name="Mol. Ecol. Resour.">
        <title>The genomes of chicory, endive, great burdock and yacon provide insights into Asteraceae palaeo-polyploidization history and plant inulin production.</title>
        <authorList>
            <person name="Fan W."/>
            <person name="Wang S."/>
            <person name="Wang H."/>
            <person name="Wang A."/>
            <person name="Jiang F."/>
            <person name="Liu H."/>
            <person name="Zhao H."/>
            <person name="Xu D."/>
            <person name="Zhang Y."/>
        </authorList>
    </citation>
    <scope>NUCLEOTIDE SEQUENCE [LARGE SCALE GENOMIC DNA]</scope>
    <source>
        <strain evidence="2">cv. Niubang</strain>
    </source>
</reference>
<comment type="caution">
    <text evidence="1">The sequence shown here is derived from an EMBL/GenBank/DDBJ whole genome shotgun (WGS) entry which is preliminary data.</text>
</comment>
<dbReference type="EMBL" id="CM042048">
    <property type="protein sequence ID" value="KAI3758994.1"/>
    <property type="molecule type" value="Genomic_DNA"/>
</dbReference>
<reference evidence="1 2" key="2">
    <citation type="journal article" date="2022" name="Mol. Ecol. Resour.">
        <title>The genomes of chicory, endive, great burdock and yacon provide insights into Asteraceae paleo-polyploidization history and plant inulin production.</title>
        <authorList>
            <person name="Fan W."/>
            <person name="Wang S."/>
            <person name="Wang H."/>
            <person name="Wang A."/>
            <person name="Jiang F."/>
            <person name="Liu H."/>
            <person name="Zhao H."/>
            <person name="Xu D."/>
            <person name="Zhang Y."/>
        </authorList>
    </citation>
    <scope>NUCLEOTIDE SEQUENCE [LARGE SCALE GENOMIC DNA]</scope>
    <source>
        <strain evidence="2">cv. Niubang</strain>
    </source>
</reference>
<evidence type="ECO:0000313" key="1">
    <source>
        <dbReference type="EMBL" id="KAI3758994.1"/>
    </source>
</evidence>
<proteinExistence type="predicted"/>
<gene>
    <name evidence="1" type="ORF">L6452_06567</name>
</gene>
<dbReference type="Proteomes" id="UP001055879">
    <property type="component" value="Linkage Group LG02"/>
</dbReference>